<keyword evidence="1" id="KW-1133">Transmembrane helix</keyword>
<sequence length="62" mass="6887">MNIYFRIVISLAIIACIYGLLVPTLISMKDTVAVISGFALAFLTPPCIYVIYKGLSFTKDKR</sequence>
<dbReference type="Proteomes" id="UP000868349">
    <property type="component" value="Unassembled WGS sequence"/>
</dbReference>
<name>A0A1S9IVX9_SHIBO</name>
<keyword evidence="1" id="KW-0812">Transmembrane</keyword>
<organism evidence="2">
    <name type="scientific">Shigella boydii</name>
    <dbReference type="NCBI Taxonomy" id="621"/>
    <lineage>
        <taxon>Bacteria</taxon>
        <taxon>Pseudomonadati</taxon>
        <taxon>Pseudomonadota</taxon>
        <taxon>Gammaproteobacteria</taxon>
        <taxon>Enterobacterales</taxon>
        <taxon>Enterobacteriaceae</taxon>
        <taxon>Shigella</taxon>
    </lineage>
</organism>
<evidence type="ECO:0000313" key="2">
    <source>
        <dbReference type="EMBL" id="OOO74764.1"/>
    </source>
</evidence>
<accession>A0A1S9IVX9</accession>
<dbReference type="EMBL" id="MSJS02000146">
    <property type="protein sequence ID" value="OOO74764.1"/>
    <property type="molecule type" value="Genomic_DNA"/>
</dbReference>
<keyword evidence="1" id="KW-0472">Membrane</keyword>
<feature type="transmembrane region" description="Helical" evidence="1">
    <location>
        <begin position="32"/>
        <end position="52"/>
    </location>
</feature>
<reference evidence="2" key="1">
    <citation type="submission" date="2017-02" db="EMBL/GenBank/DDBJ databases">
        <title>Shigella draft genomes.</title>
        <authorList>
            <person name="Weis A.M."/>
            <person name="Weimer B.C."/>
            <person name="Gilpin B."/>
        </authorList>
    </citation>
    <scope>NUCLEOTIDE SEQUENCE [LARGE SCALE GENOMIC DNA]</scope>
    <source>
        <strain evidence="2">BCW_4868</strain>
    </source>
</reference>
<proteinExistence type="predicted"/>
<evidence type="ECO:0000256" key="1">
    <source>
        <dbReference type="SAM" id="Phobius"/>
    </source>
</evidence>
<comment type="caution">
    <text evidence="2">The sequence shown here is derived from an EMBL/GenBank/DDBJ whole genome shotgun (WGS) entry which is preliminary data.</text>
</comment>
<dbReference type="RefSeq" id="WP_063075260.1">
    <property type="nucleotide sequence ID" value="NZ_MSJS02000146.1"/>
</dbReference>
<gene>
    <name evidence="2" type="ORF">AJR17_024490</name>
</gene>
<feature type="transmembrane region" description="Helical" evidence="1">
    <location>
        <begin position="7"/>
        <end position="26"/>
    </location>
</feature>
<protein>
    <submittedName>
        <fullName evidence="2">Uncharacterized protein</fullName>
    </submittedName>
</protein>
<dbReference type="AlphaFoldDB" id="A0A1S9IVX9"/>